<dbReference type="AlphaFoldDB" id="A7HJ19"/>
<dbReference type="SUPFAM" id="SSF144020">
    <property type="entry name" value="FdhE-like"/>
    <property type="match status" value="1"/>
</dbReference>
<dbReference type="InterPro" id="IPR024064">
    <property type="entry name" value="FdhE-like_sf"/>
</dbReference>
<dbReference type="Proteomes" id="UP000002415">
    <property type="component" value="Chromosome"/>
</dbReference>
<dbReference type="eggNOG" id="COG3677">
    <property type="taxonomic scope" value="Bacteria"/>
</dbReference>
<proteinExistence type="predicted"/>
<dbReference type="Pfam" id="PF13610">
    <property type="entry name" value="DDE_Tnp_IS240"/>
    <property type="match status" value="1"/>
</dbReference>
<organism evidence="2 3">
    <name type="scientific">Fervidobacterium nodosum (strain ATCC 35602 / DSM 5306 / Rt17-B1)</name>
    <dbReference type="NCBI Taxonomy" id="381764"/>
    <lineage>
        <taxon>Bacteria</taxon>
        <taxon>Thermotogati</taxon>
        <taxon>Thermotogota</taxon>
        <taxon>Thermotogae</taxon>
        <taxon>Thermotogales</taxon>
        <taxon>Fervidobacteriaceae</taxon>
        <taxon>Fervidobacterium</taxon>
    </lineage>
</organism>
<dbReference type="HOGENOM" id="CLU_1064561_0_0_0"/>
<evidence type="ECO:0000313" key="2">
    <source>
        <dbReference type="EMBL" id="ABS59902.1"/>
    </source>
</evidence>
<dbReference type="STRING" id="381764.Fnod_0030"/>
<reference evidence="2 3" key="2">
    <citation type="journal article" date="2009" name="Proc. Natl. Acad. Sci. U.S.A.">
        <title>On the chimeric nature, thermophilic origin, and phylogenetic placement of the Thermotogales.</title>
        <authorList>
            <person name="Zhaxybayeva O."/>
            <person name="Swithers K.S."/>
            <person name="Lapierre P."/>
            <person name="Fournier G.P."/>
            <person name="Bickhart D.M."/>
            <person name="DeBoy R.T."/>
            <person name="Nelson K.E."/>
            <person name="Nesbo C.L."/>
            <person name="Doolittle W.F."/>
            <person name="Gogarten J.P."/>
            <person name="Noll K.M."/>
        </authorList>
    </citation>
    <scope>NUCLEOTIDE SEQUENCE [LARGE SCALE GENOMIC DNA]</scope>
    <source>
        <strain evidence="3">ATCC 35602 / DSM 5306 / Rt17-B1</strain>
    </source>
</reference>
<dbReference type="PANTHER" id="PTHR35528:SF3">
    <property type="entry name" value="BLL1675 PROTEIN"/>
    <property type="match status" value="1"/>
</dbReference>
<sequence length="312" mass="37373">MTNVQLKCPHCGSSNFIKNGHDKFKNQIFFCKDCKRYFKLSFTKKHKLFSFPYPRCVHCNHVMEIYKIRRYFVRFRCRKCNFKTSVPLSLPQPVPFNFHPFKFFRFPIYIILKAFILYFKYNLSLRAIKACLNINVSHVAIYKWIIKLSSVISLFEFENVFKVHGDETVIVFRDKKYYVWLLVEHGTNLIVAWHVSRYRDMSQVKILLDKYFSQRKQNTQIELITDGLKAYEIAVKLNFDNVEHREVRLGKNNECESKFSLFKMFVRAKRSFKKFSNIRYYVNGFCVVRNLCKLYENENEMITALASIITTS</sequence>
<evidence type="ECO:0000313" key="3">
    <source>
        <dbReference type="Proteomes" id="UP000002415"/>
    </source>
</evidence>
<evidence type="ECO:0000259" key="1">
    <source>
        <dbReference type="Pfam" id="PF13610"/>
    </source>
</evidence>
<dbReference type="PANTHER" id="PTHR35528">
    <property type="entry name" value="BLL1675 PROTEIN"/>
    <property type="match status" value="1"/>
</dbReference>
<reference evidence="2 3" key="1">
    <citation type="submission" date="2007-07" db="EMBL/GenBank/DDBJ databases">
        <title>Complete sequence of Fervidobacterium nodosum Rt17-B1.</title>
        <authorList>
            <consortium name="US DOE Joint Genome Institute"/>
            <person name="Copeland A."/>
            <person name="Lucas S."/>
            <person name="Lapidus A."/>
            <person name="Barry K."/>
            <person name="Glavina del Rio T."/>
            <person name="Dalin E."/>
            <person name="Tice H."/>
            <person name="Pitluck S."/>
            <person name="Saunders E."/>
            <person name="Brettin T."/>
            <person name="Bruce D."/>
            <person name="Detter J.C."/>
            <person name="Han C."/>
            <person name="Schmutz J."/>
            <person name="Larimer F."/>
            <person name="Land M."/>
            <person name="Hauser L."/>
            <person name="Kyrpides N."/>
            <person name="Mikhailova N."/>
            <person name="Nelson K."/>
            <person name="Gogarten J.P."/>
            <person name="Noll K."/>
            <person name="Richardson P."/>
        </authorList>
    </citation>
    <scope>NUCLEOTIDE SEQUENCE [LARGE SCALE GENOMIC DNA]</scope>
    <source>
        <strain evidence="3">ATCC 35602 / DSM 5306 / Rt17-B1</strain>
    </source>
</reference>
<dbReference type="KEGG" id="fno:Fnod_0030"/>
<dbReference type="RefSeq" id="WP_011993225.1">
    <property type="nucleotide sequence ID" value="NC_009718.1"/>
</dbReference>
<accession>A7HJ19</accession>
<protein>
    <submittedName>
        <fullName evidence="2">Insertion element protein</fullName>
    </submittedName>
</protein>
<gene>
    <name evidence="2" type="ordered locus">Fnod_0030</name>
</gene>
<dbReference type="eggNOG" id="COG3316">
    <property type="taxonomic scope" value="Bacteria"/>
</dbReference>
<dbReference type="EMBL" id="CP000771">
    <property type="protein sequence ID" value="ABS59902.1"/>
    <property type="molecule type" value="Genomic_DNA"/>
</dbReference>
<dbReference type="InterPro" id="IPR032874">
    <property type="entry name" value="DDE_dom"/>
</dbReference>
<feature type="domain" description="DDE" evidence="1">
    <location>
        <begin position="161"/>
        <end position="293"/>
    </location>
</feature>
<keyword evidence="3" id="KW-1185">Reference proteome</keyword>
<dbReference type="InterPro" id="IPR052183">
    <property type="entry name" value="IS_Transposase"/>
</dbReference>
<name>A7HJ19_FERNB</name>